<organism evidence="3 4">
    <name type="scientific">Astrephomene gubernaculifera</name>
    <dbReference type="NCBI Taxonomy" id="47775"/>
    <lineage>
        <taxon>Eukaryota</taxon>
        <taxon>Viridiplantae</taxon>
        <taxon>Chlorophyta</taxon>
        <taxon>core chlorophytes</taxon>
        <taxon>Chlorophyceae</taxon>
        <taxon>CS clade</taxon>
        <taxon>Chlamydomonadales</taxon>
        <taxon>Astrephomenaceae</taxon>
        <taxon>Astrephomene</taxon>
    </lineage>
</organism>
<dbReference type="PANTHER" id="PTHR11139:SF124">
    <property type="entry name" value="NON-SPECIFIC SERINE_THREONINE PROTEIN KINASE"/>
    <property type="match status" value="1"/>
</dbReference>
<feature type="compositionally biased region" description="Gly residues" evidence="1">
    <location>
        <begin position="80"/>
        <end position="104"/>
    </location>
</feature>
<dbReference type="GO" id="GO:0004674">
    <property type="term" value="F:protein serine/threonine kinase activity"/>
    <property type="evidence" value="ECO:0007669"/>
    <property type="project" value="TreeGrafter"/>
</dbReference>
<dbReference type="InterPro" id="IPR003152">
    <property type="entry name" value="FATC_dom"/>
</dbReference>
<name>A0AAD3HLP8_9CHLO</name>
<dbReference type="GO" id="GO:0005634">
    <property type="term" value="C:nucleus"/>
    <property type="evidence" value="ECO:0007669"/>
    <property type="project" value="TreeGrafter"/>
</dbReference>
<reference evidence="3 4" key="1">
    <citation type="journal article" date="2021" name="Sci. Rep.">
        <title>Genome sequencing of the multicellular alga Astrephomene provides insights into convergent evolution of germ-soma differentiation.</title>
        <authorList>
            <person name="Yamashita S."/>
            <person name="Yamamoto K."/>
            <person name="Matsuzaki R."/>
            <person name="Suzuki S."/>
            <person name="Yamaguchi H."/>
            <person name="Hirooka S."/>
            <person name="Minakuchi Y."/>
            <person name="Miyagishima S."/>
            <person name="Kawachi M."/>
            <person name="Toyoda A."/>
            <person name="Nozaki H."/>
        </authorList>
    </citation>
    <scope>NUCLEOTIDE SEQUENCE [LARGE SCALE GENOMIC DNA]</scope>
    <source>
        <strain evidence="3 4">NIES-4017</strain>
    </source>
</reference>
<evidence type="ECO:0000256" key="1">
    <source>
        <dbReference type="SAM" id="MobiDB-lite"/>
    </source>
</evidence>
<keyword evidence="4" id="KW-1185">Reference proteome</keyword>
<comment type="caution">
    <text evidence="3">The sequence shown here is derived from an EMBL/GenBank/DDBJ whole genome shotgun (WGS) entry which is preliminary data.</text>
</comment>
<dbReference type="EMBL" id="BMAR01000009">
    <property type="protein sequence ID" value="GFR45337.1"/>
    <property type="molecule type" value="Genomic_DNA"/>
</dbReference>
<dbReference type="PANTHER" id="PTHR11139">
    <property type="entry name" value="ATAXIA TELANGIECTASIA MUTATED ATM -RELATED"/>
    <property type="match status" value="1"/>
</dbReference>
<evidence type="ECO:0000259" key="2">
    <source>
        <dbReference type="PROSITE" id="PS51190"/>
    </source>
</evidence>
<sequence>QVLPIPELVPFRLTPQLLGALQPHAGRQLLAPGLAAALGAACGARQLLGAILEVFLREPVADWQDEAMRLRGGQKHPQQPGGGCGGAGNGGDGNGGNGDGGGDSGAPEDAGLEEEGGDEGQALAAKLARSRVATALQKLSRRHPSLITLDELAARHAALPHFPALREVVRGSARGHGTYRGREELLQRDGPLSPAELAGCLLDQATDPNLLGRMYLGWRPYL</sequence>
<dbReference type="AlphaFoldDB" id="A0AAD3HLP8"/>
<dbReference type="PROSITE" id="PS51190">
    <property type="entry name" value="FATC"/>
    <property type="match status" value="1"/>
</dbReference>
<protein>
    <recommendedName>
        <fullName evidence="2">FATC domain-containing protein</fullName>
    </recommendedName>
</protein>
<gene>
    <name evidence="3" type="ORF">Agub_g6705</name>
</gene>
<evidence type="ECO:0000313" key="4">
    <source>
        <dbReference type="Proteomes" id="UP001054857"/>
    </source>
</evidence>
<dbReference type="InterPro" id="IPR050517">
    <property type="entry name" value="DDR_Repair_Kinase"/>
</dbReference>
<accession>A0AAD3HLP8</accession>
<dbReference type="Pfam" id="PF02260">
    <property type="entry name" value="FATC"/>
    <property type="match status" value="1"/>
</dbReference>
<evidence type="ECO:0000313" key="3">
    <source>
        <dbReference type="EMBL" id="GFR45337.1"/>
    </source>
</evidence>
<feature type="domain" description="FATC" evidence="2">
    <location>
        <begin position="190"/>
        <end position="222"/>
    </location>
</feature>
<proteinExistence type="predicted"/>
<feature type="non-terminal residue" evidence="3">
    <location>
        <position position="1"/>
    </location>
</feature>
<dbReference type="SMART" id="SM01343">
    <property type="entry name" value="FATC"/>
    <property type="match status" value="1"/>
</dbReference>
<dbReference type="Proteomes" id="UP001054857">
    <property type="component" value="Unassembled WGS sequence"/>
</dbReference>
<feature type="region of interest" description="Disordered" evidence="1">
    <location>
        <begin position="70"/>
        <end position="121"/>
    </location>
</feature>